<evidence type="ECO:0000313" key="7">
    <source>
        <dbReference type="EMBL" id="SCU72873.1"/>
    </source>
</evidence>
<proteinExistence type="inferred from homology"/>
<dbReference type="GO" id="GO:0015187">
    <property type="term" value="F:glycine transmembrane transporter activity"/>
    <property type="evidence" value="ECO:0007669"/>
    <property type="project" value="TreeGrafter"/>
</dbReference>
<accession>A0A1G4IK01</accession>
<feature type="transmembrane region" description="Helical" evidence="6">
    <location>
        <begin position="12"/>
        <end position="33"/>
    </location>
</feature>
<evidence type="ECO:0000256" key="3">
    <source>
        <dbReference type="ARBA" id="ARBA00023136"/>
    </source>
</evidence>
<evidence type="ECO:0000256" key="6">
    <source>
        <dbReference type="SAM" id="Phobius"/>
    </source>
</evidence>
<keyword evidence="5" id="KW-0813">Transport</keyword>
<dbReference type="GO" id="GO:0005739">
    <property type="term" value="C:mitochondrion"/>
    <property type="evidence" value="ECO:0007669"/>
    <property type="project" value="TreeGrafter"/>
</dbReference>
<dbReference type="InterPro" id="IPR018108">
    <property type="entry name" value="MCP_transmembrane"/>
</dbReference>
<dbReference type="GeneID" id="92378397"/>
<dbReference type="VEuPathDB" id="TriTrypDB:TEOVI_000445700"/>
<protein>
    <submittedName>
        <fullName evidence="7">Mitochondrial carrier protein, putative</fullName>
    </submittedName>
</protein>
<dbReference type="PANTHER" id="PTHR46181:SF3">
    <property type="entry name" value="MITOCHONDRIAL GLYCINE TRANSPORTER"/>
    <property type="match status" value="1"/>
</dbReference>
<dbReference type="PROSITE" id="PS50920">
    <property type="entry name" value="SOLCAR"/>
    <property type="match status" value="1"/>
</dbReference>
<dbReference type="EMBL" id="CZPT02001923">
    <property type="protein sequence ID" value="SCU72873.1"/>
    <property type="molecule type" value="Genomic_DNA"/>
</dbReference>
<gene>
    <name evidence="7" type="ORF">TEOVI_000445700</name>
</gene>
<dbReference type="GO" id="GO:0016020">
    <property type="term" value="C:membrane"/>
    <property type="evidence" value="ECO:0007669"/>
    <property type="project" value="UniProtKB-SubCell"/>
</dbReference>
<evidence type="ECO:0000256" key="2">
    <source>
        <dbReference type="ARBA" id="ARBA00022692"/>
    </source>
</evidence>
<keyword evidence="3 4" id="KW-0472">Membrane</keyword>
<dbReference type="Proteomes" id="UP000195570">
    <property type="component" value="Unassembled WGS sequence"/>
</dbReference>
<evidence type="ECO:0000256" key="1">
    <source>
        <dbReference type="ARBA" id="ARBA00004141"/>
    </source>
</evidence>
<keyword evidence="6" id="KW-1133">Transmembrane helix</keyword>
<feature type="repeat" description="Solcar" evidence="4">
    <location>
        <begin position="99"/>
        <end position="182"/>
    </location>
</feature>
<reference evidence="7" key="1">
    <citation type="submission" date="2016-09" db="EMBL/GenBank/DDBJ databases">
        <authorList>
            <person name="Hebert L."/>
            <person name="Moumen B."/>
        </authorList>
    </citation>
    <scope>NUCLEOTIDE SEQUENCE [LARGE SCALE GENOMIC DNA]</scope>
    <source>
        <strain evidence="7">OVI</strain>
    </source>
</reference>
<keyword evidence="8" id="KW-1185">Reference proteome</keyword>
<organism evidence="7 8">
    <name type="scientific">Trypanosoma equiperdum</name>
    <dbReference type="NCBI Taxonomy" id="5694"/>
    <lineage>
        <taxon>Eukaryota</taxon>
        <taxon>Discoba</taxon>
        <taxon>Euglenozoa</taxon>
        <taxon>Kinetoplastea</taxon>
        <taxon>Metakinetoplastina</taxon>
        <taxon>Trypanosomatida</taxon>
        <taxon>Trypanosomatidae</taxon>
        <taxon>Trypanosoma</taxon>
    </lineage>
</organism>
<dbReference type="Gene3D" id="1.50.40.10">
    <property type="entry name" value="Mitochondrial carrier domain"/>
    <property type="match status" value="1"/>
</dbReference>
<dbReference type="PANTHER" id="PTHR46181">
    <property type="entry name" value="MITOCHONDRIAL GLYCINE TRANSPORTER"/>
    <property type="match status" value="1"/>
</dbReference>
<comment type="similarity">
    <text evidence="5">Belongs to the mitochondrial carrier (TC 2.A.29) family.</text>
</comment>
<evidence type="ECO:0000256" key="4">
    <source>
        <dbReference type="PROSITE-ProRule" id="PRU00282"/>
    </source>
</evidence>
<dbReference type="AlphaFoldDB" id="A0A1G4IK01"/>
<comment type="subcellular location">
    <subcellularLocation>
        <location evidence="1">Membrane</location>
        <topology evidence="1">Multi-pass membrane protein</topology>
    </subcellularLocation>
</comment>
<evidence type="ECO:0000256" key="5">
    <source>
        <dbReference type="RuleBase" id="RU000488"/>
    </source>
</evidence>
<keyword evidence="2 4" id="KW-0812">Transmembrane</keyword>
<evidence type="ECO:0000313" key="8">
    <source>
        <dbReference type="Proteomes" id="UP000195570"/>
    </source>
</evidence>
<comment type="caution">
    <text evidence="7">The sequence shown here is derived from an EMBL/GenBank/DDBJ whole genome shotgun (WGS) entry which is preliminary data.</text>
</comment>
<sequence>MTTQDEKNRDSFLLTAGPALISGAAQAVLFNPFDRALYVRVMYRRHHFLDRRNFEHPFQGFVNAAVYRTLVAASYLFWQDSTRIFIDRYMPACFHASNSPGVNAFLIGAVAGTLNGSLLNGMQVVKYRMWSVEEKFSFFHVTRNVYEEKGLSIFFRGIVATILRDSVFGIVYEMCRNSRNVHCFFTFLGQSITQKAQYLGLASPACSHATDNNSPSPFVAASHNSGEALSTHRAEKPSVDSAVFASNLFAAMLASVFSSPFNYVRSVVYGVPSGSGPVRYIQLLQFLYLQTLFVYRSGESYTSVHATHGGSERVAMNQQDPLRTRLMERSTQRHRYPMAALRWMNSRLNIGWGSARVGLGMAISQSIFVFVQSCWKAV</sequence>
<dbReference type="SUPFAM" id="SSF103506">
    <property type="entry name" value="Mitochondrial carrier"/>
    <property type="match status" value="1"/>
</dbReference>
<dbReference type="RefSeq" id="XP_067083326.1">
    <property type="nucleotide sequence ID" value="XM_067227225.1"/>
</dbReference>
<dbReference type="Pfam" id="PF00153">
    <property type="entry name" value="Mito_carr"/>
    <property type="match status" value="1"/>
</dbReference>
<dbReference type="GO" id="GO:1904983">
    <property type="term" value="P:glycine import into mitochondrion"/>
    <property type="evidence" value="ECO:0007669"/>
    <property type="project" value="TreeGrafter"/>
</dbReference>
<name>A0A1G4IK01_TRYEQ</name>
<dbReference type="InterPro" id="IPR023395">
    <property type="entry name" value="MCP_dom_sf"/>
</dbReference>